<dbReference type="AntiFam" id="ANF00275">
    <property type="entry name" value="Spurious translation from rRNA (DUF6467)"/>
</dbReference>
<reference evidence="2" key="1">
    <citation type="submission" date="2019-10" db="EMBL/GenBank/DDBJ databases">
        <authorList>
            <person name="Zhang R."/>
            <person name="Pan Y."/>
            <person name="Wang J."/>
            <person name="Ma R."/>
            <person name="Yu S."/>
        </authorList>
    </citation>
    <scope>NUCLEOTIDE SEQUENCE</scope>
    <source>
        <strain evidence="2">LA-IB0</strain>
        <tissue evidence="2">Leaf</tissue>
    </source>
</reference>
<protein>
    <submittedName>
        <fullName evidence="2">Uncharacterized protein</fullName>
    </submittedName>
</protein>
<accession>A0AAV6WX96</accession>
<evidence type="ECO:0000256" key="1">
    <source>
        <dbReference type="SAM" id="MobiDB-lite"/>
    </source>
</evidence>
<sequence>MNGAKQSVEAVGCKNTSVGERSALEESPRASGGGRSKREIVSLSSPNIGLKIRPKGVVDGQQVNIPVLPLVGPEGRSRLERPYEALLFPGIGFGPFLRSLGGSQEGLLSGGPEPSVRYHSGRACILTLCQDLRAKGHSQVERRLTARPTRRIGTKVRLSGPTVPRGKAFAQWIKFTLGIPTDLPQKLTSTGRFGASMLALRYLGL</sequence>
<proteinExistence type="predicted"/>
<comment type="caution">
    <text evidence="2">The sequence shown here is derived from an EMBL/GenBank/DDBJ whole genome shotgun (WGS) entry which is preliminary data.</text>
</comment>
<name>A0AAV6WX96_9LAMI</name>
<dbReference type="Proteomes" id="UP000826271">
    <property type="component" value="Unassembled WGS sequence"/>
</dbReference>
<gene>
    <name evidence="2" type="ORF">BUALT_Bualt10G0035600</name>
</gene>
<dbReference type="EMBL" id="WHWC01000010">
    <property type="protein sequence ID" value="KAG8374823.1"/>
    <property type="molecule type" value="Genomic_DNA"/>
</dbReference>
<dbReference type="PANTHER" id="PTHR48245">
    <property type="match status" value="1"/>
</dbReference>
<organism evidence="2 3">
    <name type="scientific">Buddleja alternifolia</name>
    <dbReference type="NCBI Taxonomy" id="168488"/>
    <lineage>
        <taxon>Eukaryota</taxon>
        <taxon>Viridiplantae</taxon>
        <taxon>Streptophyta</taxon>
        <taxon>Embryophyta</taxon>
        <taxon>Tracheophyta</taxon>
        <taxon>Spermatophyta</taxon>
        <taxon>Magnoliopsida</taxon>
        <taxon>eudicotyledons</taxon>
        <taxon>Gunneridae</taxon>
        <taxon>Pentapetalae</taxon>
        <taxon>asterids</taxon>
        <taxon>lamiids</taxon>
        <taxon>Lamiales</taxon>
        <taxon>Scrophulariaceae</taxon>
        <taxon>Buddlejeae</taxon>
        <taxon>Buddleja</taxon>
    </lineage>
</organism>
<dbReference type="PANTHER" id="PTHR48245:SF1">
    <property type="match status" value="1"/>
</dbReference>
<evidence type="ECO:0000313" key="3">
    <source>
        <dbReference type="Proteomes" id="UP000826271"/>
    </source>
</evidence>
<evidence type="ECO:0000313" key="2">
    <source>
        <dbReference type="EMBL" id="KAG8374823.1"/>
    </source>
</evidence>
<keyword evidence="3" id="KW-1185">Reference proteome</keyword>
<dbReference type="AlphaFoldDB" id="A0AAV6WX96"/>
<feature type="region of interest" description="Disordered" evidence="1">
    <location>
        <begin position="1"/>
        <end position="38"/>
    </location>
</feature>